<feature type="domain" description="EF-hand" evidence="8">
    <location>
        <begin position="23"/>
        <end position="58"/>
    </location>
</feature>
<dbReference type="PANTHER" id="PTHR46735">
    <property type="entry name" value="CALPAIN, SMALL SUBUNIT 1 A-RELATED"/>
    <property type="match status" value="1"/>
</dbReference>
<reference evidence="9" key="2">
    <citation type="submission" date="2025-09" db="UniProtKB">
        <authorList>
            <consortium name="Ensembl"/>
        </authorList>
    </citation>
    <scope>IDENTIFICATION</scope>
</reference>
<dbReference type="PROSITE" id="PS50222">
    <property type="entry name" value="EF_HAND_2"/>
    <property type="match status" value="1"/>
</dbReference>
<evidence type="ECO:0000256" key="4">
    <source>
        <dbReference type="ARBA" id="ARBA00022723"/>
    </source>
</evidence>
<accession>A0A8C8S3M3</accession>
<keyword evidence="4" id="KW-0479">Metal-binding</keyword>
<evidence type="ECO:0000256" key="3">
    <source>
        <dbReference type="ARBA" id="ARBA00022490"/>
    </source>
</evidence>
<dbReference type="Proteomes" id="UP000694393">
    <property type="component" value="Unplaced"/>
</dbReference>
<reference evidence="9" key="1">
    <citation type="submission" date="2025-08" db="UniProtKB">
        <authorList>
            <consortium name="Ensembl"/>
        </authorList>
    </citation>
    <scope>IDENTIFICATION</scope>
</reference>
<keyword evidence="7" id="KW-0472">Membrane</keyword>
<name>A0A8C8S3M3_9SAUR</name>
<evidence type="ECO:0000313" key="10">
    <source>
        <dbReference type="Proteomes" id="UP000694393"/>
    </source>
</evidence>
<dbReference type="GO" id="GO:0012505">
    <property type="term" value="C:endomembrane system"/>
    <property type="evidence" value="ECO:0007669"/>
    <property type="project" value="UniProtKB-SubCell"/>
</dbReference>
<dbReference type="GO" id="GO:0005509">
    <property type="term" value="F:calcium ion binding"/>
    <property type="evidence" value="ECO:0007669"/>
    <property type="project" value="InterPro"/>
</dbReference>
<proteinExistence type="predicted"/>
<dbReference type="Ensembl" id="ENSPCET00000015293.1">
    <property type="protein sequence ID" value="ENSPCEP00000014764.1"/>
    <property type="gene ID" value="ENSPCEG00000011696.1"/>
</dbReference>
<keyword evidence="5" id="KW-0677">Repeat</keyword>
<comment type="subcellular location">
    <subcellularLocation>
        <location evidence="2">Cytoplasm</location>
    </subcellularLocation>
    <subcellularLocation>
        <location evidence="1">Endomembrane system</location>
    </subcellularLocation>
</comment>
<evidence type="ECO:0000256" key="5">
    <source>
        <dbReference type="ARBA" id="ARBA00022737"/>
    </source>
</evidence>
<dbReference type="SUPFAM" id="SSF47473">
    <property type="entry name" value="EF-hand"/>
    <property type="match status" value="1"/>
</dbReference>
<organism evidence="9 10">
    <name type="scientific">Pelusios castaneus</name>
    <name type="common">West African mud turtle</name>
    <dbReference type="NCBI Taxonomy" id="367368"/>
    <lineage>
        <taxon>Eukaryota</taxon>
        <taxon>Metazoa</taxon>
        <taxon>Chordata</taxon>
        <taxon>Craniata</taxon>
        <taxon>Vertebrata</taxon>
        <taxon>Euteleostomi</taxon>
        <taxon>Archelosauria</taxon>
        <taxon>Testudinata</taxon>
        <taxon>Testudines</taxon>
        <taxon>Pleurodira</taxon>
        <taxon>Pelomedusidae</taxon>
        <taxon>Pelusios</taxon>
    </lineage>
</organism>
<dbReference type="PANTHER" id="PTHR46735:SF3">
    <property type="entry name" value="CALPAIN SMALL SUBUNIT 1-RELATED"/>
    <property type="match status" value="1"/>
</dbReference>
<keyword evidence="10" id="KW-1185">Reference proteome</keyword>
<evidence type="ECO:0000259" key="8">
    <source>
        <dbReference type="PROSITE" id="PS50222"/>
    </source>
</evidence>
<keyword evidence="6" id="KW-0106">Calcium</keyword>
<dbReference type="InterPro" id="IPR002048">
    <property type="entry name" value="EF_hand_dom"/>
</dbReference>
<evidence type="ECO:0000256" key="7">
    <source>
        <dbReference type="ARBA" id="ARBA00023136"/>
    </source>
</evidence>
<keyword evidence="3" id="KW-0963">Cytoplasm</keyword>
<dbReference type="Gene3D" id="1.10.238.10">
    <property type="entry name" value="EF-hand"/>
    <property type="match status" value="1"/>
</dbReference>
<dbReference type="AlphaFoldDB" id="A0A8C8S3M3"/>
<evidence type="ECO:0000256" key="1">
    <source>
        <dbReference type="ARBA" id="ARBA00004308"/>
    </source>
</evidence>
<dbReference type="GO" id="GO:0110158">
    <property type="term" value="C:calpain complex"/>
    <property type="evidence" value="ECO:0007669"/>
    <property type="project" value="TreeGrafter"/>
</dbReference>
<evidence type="ECO:0000256" key="6">
    <source>
        <dbReference type="ARBA" id="ARBA00022837"/>
    </source>
</evidence>
<protein>
    <recommendedName>
        <fullName evidence="8">EF-hand domain-containing protein</fullName>
    </recommendedName>
</protein>
<evidence type="ECO:0000313" key="9">
    <source>
        <dbReference type="Ensembl" id="ENSPCEP00000014764.1"/>
    </source>
</evidence>
<evidence type="ECO:0000256" key="2">
    <source>
        <dbReference type="ARBA" id="ARBA00004496"/>
    </source>
</evidence>
<dbReference type="InterPro" id="IPR011992">
    <property type="entry name" value="EF-hand-dom_pair"/>
</dbReference>
<sequence length="122" mass="14409">MIWHFDDNKTGKLSLPEFRHLWNKIKEWEAVYVKHDSDLSGTMNVHEMRLALDEAGFHLNRQLSEAITSKYRDSHLVIDFDNFLSCMVQLEAIFRKCQEYDRVGAGMINMTQKQWMQIATLT</sequence>